<dbReference type="EMBL" id="MSIF01000005">
    <property type="protein sequence ID" value="OLF11252.1"/>
    <property type="molecule type" value="Genomic_DNA"/>
</dbReference>
<organism evidence="3 4">
    <name type="scientific">Actinophytocola xinjiangensis</name>
    <dbReference type="NCBI Taxonomy" id="485602"/>
    <lineage>
        <taxon>Bacteria</taxon>
        <taxon>Bacillati</taxon>
        <taxon>Actinomycetota</taxon>
        <taxon>Actinomycetes</taxon>
        <taxon>Pseudonocardiales</taxon>
        <taxon>Pseudonocardiaceae</taxon>
    </lineage>
</organism>
<evidence type="ECO:0000313" key="3">
    <source>
        <dbReference type="EMBL" id="OLF11252.1"/>
    </source>
</evidence>
<evidence type="ECO:0000313" key="4">
    <source>
        <dbReference type="Proteomes" id="UP000185696"/>
    </source>
</evidence>
<feature type="domain" description="Conserved hypothetical protein CHP02679 N terminus" evidence="2">
    <location>
        <begin position="36"/>
        <end position="236"/>
    </location>
</feature>
<protein>
    <submittedName>
        <fullName evidence="3">TIGR02679 family protein</fullName>
    </submittedName>
</protein>
<dbReference type="Pfam" id="PF11796">
    <property type="entry name" value="DUF3323"/>
    <property type="match status" value="1"/>
</dbReference>
<dbReference type="NCBIfam" id="TIGR02679">
    <property type="entry name" value="TIGR02679 family protein"/>
    <property type="match status" value="1"/>
</dbReference>
<name>A0A7Z0WN35_9PSEU</name>
<accession>A0A7Z0WN35</accession>
<keyword evidence="4" id="KW-1185">Reference proteome</keyword>
<feature type="domain" description="DUF2399" evidence="1">
    <location>
        <begin position="257"/>
        <end position="406"/>
    </location>
</feature>
<dbReference type="InterPro" id="IPR024465">
    <property type="entry name" value="DUF2399"/>
</dbReference>
<gene>
    <name evidence="3" type="ORF">BLA60_14370</name>
</gene>
<comment type="caution">
    <text evidence="3">The sequence shown here is derived from an EMBL/GenBank/DDBJ whole genome shotgun (WGS) entry which is preliminary data.</text>
</comment>
<dbReference type="InterPro" id="IPR024466">
    <property type="entry name" value="CHP02679_N"/>
</dbReference>
<proteinExistence type="predicted"/>
<reference evidence="3 4" key="1">
    <citation type="submission" date="2016-12" db="EMBL/GenBank/DDBJ databases">
        <title>The draft genome sequence of Actinophytocola xinjiangensis.</title>
        <authorList>
            <person name="Wang W."/>
            <person name="Yuan L."/>
        </authorList>
    </citation>
    <scope>NUCLEOTIDE SEQUENCE [LARGE SCALE GENOMIC DNA]</scope>
    <source>
        <strain evidence="3 4">CGMCC 4.4663</strain>
    </source>
</reference>
<sequence length="413" mass="44288">MARTVRRGGTIREFSTGLAPLWRAAHERLSSGRAVSRVRVGPMTEDQRVALADLLGMDRLPAEQVTVSVARLEDVLAETGDDLREVVTRLVGPIADRAGRRAEVAAERAELWEWLTRHPVVVRQPALIDWVGSVRRAGLVGGSVASTRSLLDDVLRVLGELPAAGEPLPVLADRTLRDTHALDDGTRRATMVLRGLATIYDLPLPTDVTQRRQLWERAGVADDELSSVVLVAGMRPPGSGLVSSILRLCADAGQVAALTLGQLRATTWPAGLPDTVWVFENPSVVALALARFGVRCPPVVCTSGWPNSAGILLLRGLASAGCALRYHGDFDGEGIRIAANVAARTGATPWLMGTADYLDALAVDTTGPSVGRVTDAPWDAALADQLRAHDVTVSEERVVDLLLEKLDKYCPTR</sequence>
<evidence type="ECO:0000259" key="1">
    <source>
        <dbReference type="Pfam" id="PF09664"/>
    </source>
</evidence>
<dbReference type="Proteomes" id="UP000185696">
    <property type="component" value="Unassembled WGS sequence"/>
</dbReference>
<dbReference type="AlphaFoldDB" id="A0A7Z0WN35"/>
<dbReference type="Pfam" id="PF09664">
    <property type="entry name" value="DUF2399"/>
    <property type="match status" value="1"/>
</dbReference>
<dbReference type="InterPro" id="IPR013495">
    <property type="entry name" value="CHP02679"/>
</dbReference>
<evidence type="ECO:0000259" key="2">
    <source>
        <dbReference type="Pfam" id="PF11796"/>
    </source>
</evidence>